<protein>
    <submittedName>
        <fullName evidence="1">Uncharacterized protein</fullName>
    </submittedName>
</protein>
<accession>A0A011SUC1</accession>
<evidence type="ECO:0000313" key="2">
    <source>
        <dbReference type="EMBL" id="KAB2798760.1"/>
    </source>
</evidence>
<name>A0A011SUC1_BRUAN</name>
<dbReference type="EMBL" id="WBWX01000003">
    <property type="protein sequence ID" value="KAB2798760.1"/>
    <property type="molecule type" value="Genomic_DNA"/>
</dbReference>
<reference evidence="3 4" key="1">
    <citation type="submission" date="2019-09" db="EMBL/GenBank/DDBJ databases">
        <title>Taxonomic organization of the family Brucellaceae based on a phylogenomic approach.</title>
        <authorList>
            <person name="Leclercq S."/>
            <person name="Cloeckaert A."/>
            <person name="Zygmunt M.S."/>
        </authorList>
    </citation>
    <scope>NUCLEOTIDE SEQUENCE [LARGE SCALE GENOMIC DNA]</scope>
    <source>
        <strain evidence="2 3">CCUG 34461</strain>
        <strain evidence="1 4">LMG 3313</strain>
    </source>
</reference>
<proteinExistence type="predicted"/>
<evidence type="ECO:0000313" key="3">
    <source>
        <dbReference type="Proteomes" id="UP000441102"/>
    </source>
</evidence>
<evidence type="ECO:0000313" key="1">
    <source>
        <dbReference type="EMBL" id="KAB2763018.1"/>
    </source>
</evidence>
<dbReference type="AlphaFoldDB" id="A0A011SUC1"/>
<evidence type="ECO:0000313" key="4">
    <source>
        <dbReference type="Proteomes" id="UP000481876"/>
    </source>
</evidence>
<gene>
    <name evidence="1" type="ORF">F9L04_22215</name>
    <name evidence="2" type="ORF">F9L06_09070</name>
</gene>
<organism evidence="1 4">
    <name type="scientific">Brucella anthropi</name>
    <name type="common">Ochrobactrum anthropi</name>
    <dbReference type="NCBI Taxonomy" id="529"/>
    <lineage>
        <taxon>Bacteria</taxon>
        <taxon>Pseudomonadati</taxon>
        <taxon>Pseudomonadota</taxon>
        <taxon>Alphaproteobacteria</taxon>
        <taxon>Hyphomicrobiales</taxon>
        <taxon>Brucellaceae</taxon>
        <taxon>Brucella/Ochrobactrum group</taxon>
        <taxon>Brucella</taxon>
    </lineage>
</organism>
<dbReference type="Proteomes" id="UP000481876">
    <property type="component" value="Unassembled WGS sequence"/>
</dbReference>
<dbReference type="EMBL" id="WBWS01000029">
    <property type="protein sequence ID" value="KAB2763018.1"/>
    <property type="molecule type" value="Genomic_DNA"/>
</dbReference>
<sequence>MSNKSGIIGDIIHGNIGRNGITTSETTGARITAIIVDHAGIRIAITGTTPGAIITDTTIIVGHA</sequence>
<dbReference type="RefSeq" id="WP_010659304.1">
    <property type="nucleotide sequence ID" value="NZ_CP044971.1"/>
</dbReference>
<dbReference type="GeneID" id="61315539"/>
<dbReference type="Proteomes" id="UP000441102">
    <property type="component" value="Unassembled WGS sequence"/>
</dbReference>
<comment type="caution">
    <text evidence="1">The sequence shown here is derived from an EMBL/GenBank/DDBJ whole genome shotgun (WGS) entry which is preliminary data.</text>
</comment>